<dbReference type="AlphaFoldDB" id="A0A1L9B3L8"/>
<accession>A0A1L9B3L8</accession>
<organism evidence="3 4">
    <name type="scientific">Cystobacter ferrugineus</name>
    <dbReference type="NCBI Taxonomy" id="83449"/>
    <lineage>
        <taxon>Bacteria</taxon>
        <taxon>Pseudomonadati</taxon>
        <taxon>Myxococcota</taxon>
        <taxon>Myxococcia</taxon>
        <taxon>Myxococcales</taxon>
        <taxon>Cystobacterineae</taxon>
        <taxon>Archangiaceae</taxon>
        <taxon>Cystobacter</taxon>
    </lineage>
</organism>
<gene>
    <name evidence="3" type="ORF">BON30_30620</name>
</gene>
<keyword evidence="4" id="KW-1185">Reference proteome</keyword>
<keyword evidence="2" id="KW-0732">Signal</keyword>
<comment type="caution">
    <text evidence="3">The sequence shown here is derived from an EMBL/GenBank/DDBJ whole genome shotgun (WGS) entry which is preliminary data.</text>
</comment>
<dbReference type="STRING" id="83449.BON30_30620"/>
<feature type="region of interest" description="Disordered" evidence="1">
    <location>
        <begin position="66"/>
        <end position="92"/>
    </location>
</feature>
<feature type="region of interest" description="Disordered" evidence="1">
    <location>
        <begin position="23"/>
        <end position="50"/>
    </location>
</feature>
<name>A0A1L9B3L8_9BACT</name>
<feature type="compositionally biased region" description="Gly residues" evidence="1">
    <location>
        <begin position="79"/>
        <end position="89"/>
    </location>
</feature>
<sequence>MISAVVVAGLTLTMGVPGVAHAQGNNSSQFEQWPMGGSGAGSHQPGQRQFDQMQQPFEEDVRQSMVTLPTPGWGDDNQGTGGSGTGGSGMLRTDTMQEKGVIRSVSDKGMTISVPKKNRIVTLHVDEQVQLMRDDQPLALSTLQVGDEVRATYQFNEDGDKVLRGIEVTKERAAQSKKKK</sequence>
<proteinExistence type="predicted"/>
<protein>
    <recommendedName>
        <fullName evidence="5">DUF5666 domain-containing protein</fullName>
    </recommendedName>
</protein>
<reference evidence="3 4" key="2">
    <citation type="submission" date="2016-12" db="EMBL/GenBank/DDBJ databases">
        <title>Draft Genome Sequence of Cystobacter ferrugineus Strain Cbfe23.</title>
        <authorList>
            <person name="Akbar S."/>
            <person name="Dowd S.E."/>
            <person name="Stevens D.C."/>
        </authorList>
    </citation>
    <scope>NUCLEOTIDE SEQUENCE [LARGE SCALE GENOMIC DNA]</scope>
    <source>
        <strain evidence="3 4">Cbfe23</strain>
    </source>
</reference>
<evidence type="ECO:0000256" key="1">
    <source>
        <dbReference type="SAM" id="MobiDB-lite"/>
    </source>
</evidence>
<evidence type="ECO:0000313" key="4">
    <source>
        <dbReference type="Proteomes" id="UP000182229"/>
    </source>
</evidence>
<dbReference type="EMBL" id="MPIN01000009">
    <property type="protein sequence ID" value="OJH36857.1"/>
    <property type="molecule type" value="Genomic_DNA"/>
</dbReference>
<feature type="chain" id="PRO_5010271669" description="DUF5666 domain-containing protein" evidence="2">
    <location>
        <begin position="23"/>
        <end position="180"/>
    </location>
</feature>
<reference evidence="4" key="1">
    <citation type="submission" date="2016-11" db="EMBL/GenBank/DDBJ databases">
        <authorList>
            <person name="Shukria A."/>
            <person name="Stevens D.C."/>
        </authorList>
    </citation>
    <scope>NUCLEOTIDE SEQUENCE [LARGE SCALE GENOMIC DNA]</scope>
    <source>
        <strain evidence="4">Cbfe23</strain>
    </source>
</reference>
<evidence type="ECO:0000313" key="3">
    <source>
        <dbReference type="EMBL" id="OJH36857.1"/>
    </source>
</evidence>
<evidence type="ECO:0000256" key="2">
    <source>
        <dbReference type="SAM" id="SignalP"/>
    </source>
</evidence>
<evidence type="ECO:0008006" key="5">
    <source>
        <dbReference type="Google" id="ProtNLM"/>
    </source>
</evidence>
<feature type="signal peptide" evidence="2">
    <location>
        <begin position="1"/>
        <end position="22"/>
    </location>
</feature>
<dbReference type="Proteomes" id="UP000182229">
    <property type="component" value="Unassembled WGS sequence"/>
</dbReference>